<gene>
    <name evidence="2" type="ORF">L5515_001173</name>
</gene>
<protein>
    <submittedName>
        <fullName evidence="2">Uncharacterized protein</fullName>
    </submittedName>
</protein>
<evidence type="ECO:0000313" key="3">
    <source>
        <dbReference type="Proteomes" id="UP000829354"/>
    </source>
</evidence>
<evidence type="ECO:0000313" key="2">
    <source>
        <dbReference type="EMBL" id="UMM12351.1"/>
    </source>
</evidence>
<sequence>MRIVEDKETKKDDFQLSISGKTINFRLQEDDRNSRLELPERFFSPYPVITYKQCDKESQNSLMRLNNHQHTACPKYTIGIIEIPRRTQSSVTRTSMTHFQILIILLLAVPFASCNPHLEEPVYKAVNATEIKYLVHKYQPTFAPCKYGAQFGFDQPFAVSDPHGSFNVPRKCCEKCEILHTTLTNGVEATFCCLPSTPVRHGKGAYTFGGSNGNDPLVILTNPLSIVFDRIVPPDLKEKDYRTWHNEGKPTRLGAGAYAYAFLGIATCQTVVLILVVVFYYVSHQRITLETIADCDYEIEQEVKVFNPSKSAMMSENMNSDLMSMYQAAV</sequence>
<dbReference type="Proteomes" id="UP000829354">
    <property type="component" value="Chromosome I"/>
</dbReference>
<evidence type="ECO:0000256" key="1">
    <source>
        <dbReference type="SAM" id="Phobius"/>
    </source>
</evidence>
<keyword evidence="1" id="KW-0472">Membrane</keyword>
<dbReference type="AlphaFoldDB" id="A0AAE9J3N7"/>
<accession>A0AAE9J3N7</accession>
<feature type="transmembrane region" description="Helical" evidence="1">
    <location>
        <begin position="257"/>
        <end position="282"/>
    </location>
</feature>
<organism evidence="2 3">
    <name type="scientific">Caenorhabditis briggsae</name>
    <dbReference type="NCBI Taxonomy" id="6238"/>
    <lineage>
        <taxon>Eukaryota</taxon>
        <taxon>Metazoa</taxon>
        <taxon>Ecdysozoa</taxon>
        <taxon>Nematoda</taxon>
        <taxon>Chromadorea</taxon>
        <taxon>Rhabditida</taxon>
        <taxon>Rhabditina</taxon>
        <taxon>Rhabditomorpha</taxon>
        <taxon>Rhabditoidea</taxon>
        <taxon>Rhabditidae</taxon>
        <taxon>Peloderinae</taxon>
        <taxon>Caenorhabditis</taxon>
    </lineage>
</organism>
<keyword evidence="3" id="KW-1185">Reference proteome</keyword>
<keyword evidence="1" id="KW-0812">Transmembrane</keyword>
<proteinExistence type="predicted"/>
<dbReference type="EMBL" id="CP092620">
    <property type="protein sequence ID" value="UMM12351.1"/>
    <property type="molecule type" value="Genomic_DNA"/>
</dbReference>
<keyword evidence="1" id="KW-1133">Transmembrane helix</keyword>
<name>A0AAE9J3N7_CAEBR</name>
<reference evidence="2 3" key="1">
    <citation type="submission" date="2022-04" db="EMBL/GenBank/DDBJ databases">
        <title>Chromosome-level reference genomes for two strains of Caenorhabditis briggsae: an improved platform for comparative genomics.</title>
        <authorList>
            <person name="Stevens L."/>
            <person name="Andersen E."/>
        </authorList>
    </citation>
    <scope>NUCLEOTIDE SEQUENCE [LARGE SCALE GENOMIC DNA]</scope>
    <source>
        <strain evidence="2">VX34</strain>
        <tissue evidence="2">Whole-organism</tissue>
    </source>
</reference>